<name>A0AAN6N3C8_9PEZI</name>
<evidence type="ECO:0008006" key="5">
    <source>
        <dbReference type="Google" id="ProtNLM"/>
    </source>
</evidence>
<feature type="compositionally biased region" description="Low complexity" evidence="2">
    <location>
        <begin position="1002"/>
        <end position="1013"/>
    </location>
</feature>
<feature type="compositionally biased region" description="Polar residues" evidence="2">
    <location>
        <begin position="462"/>
        <end position="471"/>
    </location>
</feature>
<feature type="region of interest" description="Disordered" evidence="2">
    <location>
        <begin position="748"/>
        <end position="818"/>
    </location>
</feature>
<evidence type="ECO:0000313" key="3">
    <source>
        <dbReference type="EMBL" id="KAK3937826.1"/>
    </source>
</evidence>
<feature type="region of interest" description="Disordered" evidence="2">
    <location>
        <begin position="1"/>
        <end position="153"/>
    </location>
</feature>
<feature type="compositionally biased region" description="Polar residues" evidence="2">
    <location>
        <begin position="401"/>
        <end position="427"/>
    </location>
</feature>
<protein>
    <recommendedName>
        <fullName evidence="5">Centrosomin N-terminal motif 1 domain-containing protein</fullName>
    </recommendedName>
</protein>
<feature type="compositionally biased region" description="Polar residues" evidence="2">
    <location>
        <begin position="506"/>
        <end position="560"/>
    </location>
</feature>
<dbReference type="AlphaFoldDB" id="A0AAN6N3C8"/>
<gene>
    <name evidence="3" type="ORF">QBC46DRAFT_442500</name>
</gene>
<feature type="coiled-coil region" evidence="1">
    <location>
        <begin position="184"/>
        <end position="274"/>
    </location>
</feature>
<feature type="compositionally biased region" description="Basic and acidic residues" evidence="2">
    <location>
        <begin position="914"/>
        <end position="927"/>
    </location>
</feature>
<feature type="compositionally biased region" description="Basic and acidic residues" evidence="2">
    <location>
        <begin position="132"/>
        <end position="141"/>
    </location>
</feature>
<sequence length="1013" mass="110509">MDGQDAQNQLLKDRLRPSPYPRTASRSSTSSTRTRMSNNSASTHQSSAPSHTHRFHHTTCARTPTLIERPRSTLSREASEDFRHSLPPVSSFLQERLEREREAKSERSASRTSNDRMSASMDLRAVQSSPAHNKDGEDRRPRSISGVERVMPAEPAEKQGLGIRDMEAKLSRYHKENFALKYELSIRREKQEQLEEHLEKMKELDSERVKQIDKLENEKAEMEEINDRLMHELEHRDDQLKMRDKAVEEAVAMIMVLEAKVEQLLQERELVNRIEVDSMTYSRPESPDRSTPPRITIRDLMKLSDPKTLNRMPSFLSERSENTENLRNVYLGVHGSVLSLPRMSEDAPETDRGADIKRVDSPSLSVLSESSFLSIYGEKQAPSSASPPDDSSPRVDGSANRDLSTKPNVETPTTPRQSSASRSASGVGQFQNISGILHMEGSPLQRLEKLEKTLSAMKEASRPSSQDQDLSPFSRAGRIHTQPKTKQEKRDALERVLTHGPMGRNVSGQSHLPPTPDTISTSTLRRFQNSSDTLSNEQSLSNERSYLELSDTTASRTSGCEGNGGRLDVQQQQQSVQPASTTAFDSRKELPGNSAFFNDQLSVPQHPPRPRSAAETMASQRQRRNGWESDESDEFADDADSMASSFDPWLRESLKPNRGPLDPMSSASQVTPGKKPQRASPDLFSFPTSSSGWATDAMFGQLGGVGYLGISPGGSNLSNAPLAETLDALGESLPAPLFGSGIATPVLGAGAIPPPPPDRRSSLHARTGSTSAKGSVPPSPAQPSPMSRLKKSPQRPSSHRRRSNSTDAQPPPPNPNLMLEALRMSRASTVPPKQLQLYPSPPPAEAQQVLPKQRHYPPNASQPPRSRLNSLFRRSTASAEPPVLPPPPASAPPTETTFKNVPAMSVGIPSSGRRNSDAAQRMEDDRSSATPPPILRNRGQTVTLPDDGGAPLDPSGGGAPIGAIPGQGNVQKPGTSGSGVSGGGVSVGEQPQTVGGGKRQWLGLGRLSSLRNR</sequence>
<accession>A0AAN6N3C8</accession>
<evidence type="ECO:0000313" key="4">
    <source>
        <dbReference type="Proteomes" id="UP001303473"/>
    </source>
</evidence>
<organism evidence="3 4">
    <name type="scientific">Diplogelasinospora grovesii</name>
    <dbReference type="NCBI Taxonomy" id="303347"/>
    <lineage>
        <taxon>Eukaryota</taxon>
        <taxon>Fungi</taxon>
        <taxon>Dikarya</taxon>
        <taxon>Ascomycota</taxon>
        <taxon>Pezizomycotina</taxon>
        <taxon>Sordariomycetes</taxon>
        <taxon>Sordariomycetidae</taxon>
        <taxon>Sordariales</taxon>
        <taxon>Diplogelasinosporaceae</taxon>
        <taxon>Diplogelasinospora</taxon>
    </lineage>
</organism>
<reference evidence="4" key="1">
    <citation type="journal article" date="2023" name="Mol. Phylogenet. Evol.">
        <title>Genome-scale phylogeny and comparative genomics of the fungal order Sordariales.</title>
        <authorList>
            <person name="Hensen N."/>
            <person name="Bonometti L."/>
            <person name="Westerberg I."/>
            <person name="Brannstrom I.O."/>
            <person name="Guillou S."/>
            <person name="Cros-Aarteil S."/>
            <person name="Calhoun S."/>
            <person name="Haridas S."/>
            <person name="Kuo A."/>
            <person name="Mondo S."/>
            <person name="Pangilinan J."/>
            <person name="Riley R."/>
            <person name="LaButti K."/>
            <person name="Andreopoulos B."/>
            <person name="Lipzen A."/>
            <person name="Chen C."/>
            <person name="Yan M."/>
            <person name="Daum C."/>
            <person name="Ng V."/>
            <person name="Clum A."/>
            <person name="Steindorff A."/>
            <person name="Ohm R.A."/>
            <person name="Martin F."/>
            <person name="Silar P."/>
            <person name="Natvig D.O."/>
            <person name="Lalanne C."/>
            <person name="Gautier V."/>
            <person name="Ament-Velasquez S.L."/>
            <person name="Kruys A."/>
            <person name="Hutchinson M.I."/>
            <person name="Powell A.J."/>
            <person name="Barry K."/>
            <person name="Miller A.N."/>
            <person name="Grigoriev I.V."/>
            <person name="Debuchy R."/>
            <person name="Gladieux P."/>
            <person name="Hiltunen Thoren M."/>
            <person name="Johannesson H."/>
        </authorList>
    </citation>
    <scope>NUCLEOTIDE SEQUENCE [LARGE SCALE GENOMIC DNA]</scope>
    <source>
        <strain evidence="4">CBS 340.73</strain>
    </source>
</reference>
<keyword evidence="4" id="KW-1185">Reference proteome</keyword>
<dbReference type="EMBL" id="MU853844">
    <property type="protein sequence ID" value="KAK3937826.1"/>
    <property type="molecule type" value="Genomic_DNA"/>
</dbReference>
<feature type="compositionally biased region" description="Low complexity" evidence="2">
    <location>
        <begin position="21"/>
        <end position="43"/>
    </location>
</feature>
<feature type="compositionally biased region" description="Acidic residues" evidence="2">
    <location>
        <begin position="628"/>
        <end position="640"/>
    </location>
</feature>
<feature type="region of interest" description="Disordered" evidence="2">
    <location>
        <begin position="378"/>
        <end position="427"/>
    </location>
</feature>
<feature type="compositionally biased region" description="Gly residues" evidence="2">
    <location>
        <begin position="976"/>
        <end position="986"/>
    </location>
</feature>
<feature type="compositionally biased region" description="Pro residues" evidence="2">
    <location>
        <begin position="882"/>
        <end position="891"/>
    </location>
</feature>
<feature type="compositionally biased region" description="Basic and acidic residues" evidence="2">
    <location>
        <begin position="95"/>
        <end position="109"/>
    </location>
</feature>
<proteinExistence type="predicted"/>
<feature type="compositionally biased region" description="Basic residues" evidence="2">
    <location>
        <begin position="788"/>
        <end position="803"/>
    </location>
</feature>
<comment type="caution">
    <text evidence="3">The sequence shown here is derived from an EMBL/GenBank/DDBJ whole genome shotgun (WGS) entry which is preliminary data.</text>
</comment>
<feature type="compositionally biased region" description="Polar residues" evidence="2">
    <location>
        <begin position="862"/>
        <end position="875"/>
    </location>
</feature>
<feature type="region of interest" description="Disordered" evidence="2">
    <location>
        <begin position="447"/>
        <end position="687"/>
    </location>
</feature>
<feature type="compositionally biased region" description="Basic and acidic residues" evidence="2">
    <location>
        <begin position="485"/>
        <end position="497"/>
    </location>
</feature>
<evidence type="ECO:0000256" key="1">
    <source>
        <dbReference type="SAM" id="Coils"/>
    </source>
</evidence>
<feature type="compositionally biased region" description="Polar residues" evidence="2">
    <location>
        <begin position="1"/>
        <end position="10"/>
    </location>
</feature>
<evidence type="ECO:0000256" key="2">
    <source>
        <dbReference type="SAM" id="MobiDB-lite"/>
    </source>
</evidence>
<feature type="region of interest" description="Disordered" evidence="2">
    <location>
        <begin position="832"/>
        <end position="1013"/>
    </location>
</feature>
<keyword evidence="1" id="KW-0175">Coiled coil</keyword>
<dbReference type="Proteomes" id="UP001303473">
    <property type="component" value="Unassembled WGS sequence"/>
</dbReference>